<evidence type="ECO:0000256" key="5">
    <source>
        <dbReference type="ARBA" id="ARBA00022840"/>
    </source>
</evidence>
<keyword evidence="3 8" id="KW-0812">Transmembrane</keyword>
<evidence type="ECO:0000256" key="2">
    <source>
        <dbReference type="ARBA" id="ARBA00022448"/>
    </source>
</evidence>
<reference evidence="10" key="1">
    <citation type="submission" date="2023-09" db="EMBL/GenBank/DDBJ databases">
        <authorList>
            <person name="Li S."/>
            <person name="Li X."/>
            <person name="Zhang C."/>
            <person name="Zhao Z."/>
        </authorList>
    </citation>
    <scope>NUCLEOTIDE SEQUENCE [LARGE SCALE GENOMIC DNA]</scope>
    <source>
        <strain evidence="10">SQ149</strain>
    </source>
</reference>
<evidence type="ECO:0000256" key="8">
    <source>
        <dbReference type="RuleBase" id="RU363121"/>
    </source>
</evidence>
<feature type="transmembrane region" description="Helical" evidence="8">
    <location>
        <begin position="35"/>
        <end position="53"/>
    </location>
</feature>
<dbReference type="Proteomes" id="UP001258994">
    <property type="component" value="Chromosome"/>
</dbReference>
<feature type="transmembrane region" description="Helical" evidence="8">
    <location>
        <begin position="243"/>
        <end position="269"/>
    </location>
</feature>
<keyword evidence="7 8" id="KW-0472">Membrane</keyword>
<feature type="transmembrane region" description="Helical" evidence="8">
    <location>
        <begin position="297"/>
        <end position="317"/>
    </location>
</feature>
<comment type="subcellular location">
    <subcellularLocation>
        <location evidence="1 8">Membrane</location>
        <topology evidence="1 8">Multi-pass membrane protein</topology>
    </subcellularLocation>
</comment>
<gene>
    <name evidence="9" type="ORF">RGQ13_03675</name>
</gene>
<feature type="transmembrane region" description="Helical" evidence="8">
    <location>
        <begin position="99"/>
        <end position="118"/>
    </location>
</feature>
<keyword evidence="2 8" id="KW-0813">Transport</keyword>
<name>A0ABY9TWF5_9GAMM</name>
<evidence type="ECO:0000256" key="6">
    <source>
        <dbReference type="ARBA" id="ARBA00022989"/>
    </source>
</evidence>
<evidence type="ECO:0000256" key="1">
    <source>
        <dbReference type="ARBA" id="ARBA00004141"/>
    </source>
</evidence>
<dbReference type="InterPro" id="IPR036259">
    <property type="entry name" value="MFS_trans_sf"/>
</dbReference>
<feature type="transmembrane region" description="Helical" evidence="8">
    <location>
        <begin position="161"/>
        <end position="184"/>
    </location>
</feature>
<accession>A0ABY9TWF5</accession>
<sequence length="446" mass="50627">MDKPNNSQSHNNYKPLTWIERLLANGADIKPGEGWNIILLMGSLFFLLLTAYLLKPVRDTLILVEGGAEARSYAVALQVIVLVILLPIYGVFSRQFSSRTFMICIAVFFSCNLLLFYILGQAGYKLSIPFFLWLGAFGVLMVSQFWAFTSQVYNKKSGERLFALVAVGASLGAWVGSAISRMLMDYFDSFHMLLISIIPLLVSAFLAANVKIYNTTGFNVAPTPTRQQPSLLSGFSLVIKSRYLLLIAIFVILMNWCSSIGEYLMAVLVETFYQQGIEMGNMVDSKESYIGKFYSEFYFWVNLIGLFIQFFIVSRLIKWAGFNIAFIVTPLLIFMGYGLLAFFPLVTLFKVIKISENGLNYSLQKTTLQILFLPTTRRQQYEARAVIDTVCWRIGDLLQAATVFIGLNLLNILPKKFLFLNLFLTLLMLILAFFIGKHYQRKYNSE</sequence>
<dbReference type="InterPro" id="IPR004667">
    <property type="entry name" value="ADP_ATP_car_bac_type"/>
</dbReference>
<feature type="transmembrane region" description="Helical" evidence="8">
    <location>
        <begin position="190"/>
        <end position="208"/>
    </location>
</feature>
<protein>
    <recommendedName>
        <fullName evidence="8">ADP,ATP carrier protein</fullName>
    </recommendedName>
</protein>
<keyword evidence="10" id="KW-1185">Reference proteome</keyword>
<evidence type="ECO:0000313" key="9">
    <source>
        <dbReference type="EMBL" id="WNC73096.1"/>
    </source>
</evidence>
<feature type="transmembrane region" description="Helical" evidence="8">
    <location>
        <begin position="73"/>
        <end position="92"/>
    </location>
</feature>
<dbReference type="Pfam" id="PF03219">
    <property type="entry name" value="TLC"/>
    <property type="match status" value="1"/>
</dbReference>
<evidence type="ECO:0000256" key="3">
    <source>
        <dbReference type="ARBA" id="ARBA00022692"/>
    </source>
</evidence>
<dbReference type="SUPFAM" id="SSF103473">
    <property type="entry name" value="MFS general substrate transporter"/>
    <property type="match status" value="1"/>
</dbReference>
<dbReference type="PANTHER" id="PTHR43596:SF1">
    <property type="entry name" value="ADP,ATP CARRIER PROTEIN"/>
    <property type="match status" value="1"/>
</dbReference>
<feature type="transmembrane region" description="Helical" evidence="8">
    <location>
        <begin position="130"/>
        <end position="149"/>
    </location>
</feature>
<feature type="transmembrane region" description="Helical" evidence="8">
    <location>
        <begin position="417"/>
        <end position="436"/>
    </location>
</feature>
<keyword evidence="5 8" id="KW-0067">ATP-binding</keyword>
<dbReference type="PANTHER" id="PTHR43596">
    <property type="entry name" value="ADP,ATP CARRIER PROTEIN"/>
    <property type="match status" value="1"/>
</dbReference>
<keyword evidence="4 8" id="KW-0547">Nucleotide-binding</keyword>
<keyword evidence="6 8" id="KW-1133">Transmembrane helix</keyword>
<evidence type="ECO:0000313" key="10">
    <source>
        <dbReference type="Proteomes" id="UP001258994"/>
    </source>
</evidence>
<organism evidence="9 10">
    <name type="scientific">Thalassotalea psychrophila</name>
    <dbReference type="NCBI Taxonomy" id="3065647"/>
    <lineage>
        <taxon>Bacteria</taxon>
        <taxon>Pseudomonadati</taxon>
        <taxon>Pseudomonadota</taxon>
        <taxon>Gammaproteobacteria</taxon>
        <taxon>Alteromonadales</taxon>
        <taxon>Colwelliaceae</taxon>
        <taxon>Thalassotalea</taxon>
    </lineage>
</organism>
<dbReference type="RefSeq" id="WP_348392209.1">
    <property type="nucleotide sequence ID" value="NZ_CP134145.1"/>
</dbReference>
<dbReference type="EMBL" id="CP134145">
    <property type="protein sequence ID" value="WNC73096.1"/>
    <property type="molecule type" value="Genomic_DNA"/>
</dbReference>
<feature type="transmembrane region" description="Helical" evidence="8">
    <location>
        <begin position="324"/>
        <end position="349"/>
    </location>
</feature>
<proteinExistence type="inferred from homology"/>
<evidence type="ECO:0000256" key="7">
    <source>
        <dbReference type="ARBA" id="ARBA00023136"/>
    </source>
</evidence>
<comment type="similarity">
    <text evidence="8">Belongs to the ADP/ATP translocase tlc family.</text>
</comment>
<dbReference type="Gene3D" id="1.20.1250.20">
    <property type="entry name" value="MFS general substrate transporter like domains"/>
    <property type="match status" value="1"/>
</dbReference>
<evidence type="ECO:0000256" key="4">
    <source>
        <dbReference type="ARBA" id="ARBA00022741"/>
    </source>
</evidence>